<dbReference type="RefSeq" id="WP_094335193.1">
    <property type="nucleotide sequence ID" value="NZ_NFIE01000006.1"/>
</dbReference>
<proteinExistence type="predicted"/>
<dbReference type="InterPro" id="IPR029044">
    <property type="entry name" value="Nucleotide-diphossugar_trans"/>
</dbReference>
<gene>
    <name evidence="2" type="ORF">B5G02_03380</name>
</gene>
<evidence type="ECO:0000313" key="3">
    <source>
        <dbReference type="Proteomes" id="UP000195781"/>
    </source>
</evidence>
<accession>A0A1Y3XV83</accession>
<dbReference type="GO" id="GO:0016758">
    <property type="term" value="F:hexosyltransferase activity"/>
    <property type="evidence" value="ECO:0007669"/>
    <property type="project" value="UniProtKB-ARBA"/>
</dbReference>
<dbReference type="InterPro" id="IPR018247">
    <property type="entry name" value="EF_Hand_1_Ca_BS"/>
</dbReference>
<dbReference type="SUPFAM" id="SSF53448">
    <property type="entry name" value="Nucleotide-diphospho-sugar transferases"/>
    <property type="match status" value="1"/>
</dbReference>
<feature type="domain" description="Glycosyltransferase 2-like" evidence="1">
    <location>
        <begin position="21"/>
        <end position="146"/>
    </location>
</feature>
<dbReference type="CDD" id="cd00761">
    <property type="entry name" value="Glyco_tranf_GTA_type"/>
    <property type="match status" value="1"/>
</dbReference>
<dbReference type="EMBL" id="NFIE01000006">
    <property type="protein sequence ID" value="OUN89031.1"/>
    <property type="molecule type" value="Genomic_DNA"/>
</dbReference>
<dbReference type="AlphaFoldDB" id="A0A1Y3XV83"/>
<dbReference type="PROSITE" id="PS00018">
    <property type="entry name" value="EF_HAND_1"/>
    <property type="match status" value="1"/>
</dbReference>
<dbReference type="PANTHER" id="PTHR22916">
    <property type="entry name" value="GLYCOSYLTRANSFERASE"/>
    <property type="match status" value="1"/>
</dbReference>
<comment type="caution">
    <text evidence="2">The sequence shown here is derived from an EMBL/GenBank/DDBJ whole genome shotgun (WGS) entry which is preliminary data.</text>
</comment>
<dbReference type="InterPro" id="IPR001173">
    <property type="entry name" value="Glyco_trans_2-like"/>
</dbReference>
<keyword evidence="3" id="KW-1185">Reference proteome</keyword>
<organism evidence="2 3">
    <name type="scientific">[Collinsella] massiliensis</name>
    <dbReference type="NCBI Taxonomy" id="1232426"/>
    <lineage>
        <taxon>Bacteria</taxon>
        <taxon>Bacillati</taxon>
        <taxon>Actinomycetota</taxon>
        <taxon>Coriobacteriia</taxon>
        <taxon>Coriobacteriales</taxon>
        <taxon>Coriobacteriaceae</taxon>
        <taxon>Enorma</taxon>
    </lineage>
</organism>
<dbReference type="Pfam" id="PF00535">
    <property type="entry name" value="Glycos_transf_2"/>
    <property type="match status" value="1"/>
</dbReference>
<dbReference type="Gene3D" id="3.90.550.10">
    <property type="entry name" value="Spore Coat Polysaccharide Biosynthesis Protein SpsA, Chain A"/>
    <property type="match status" value="1"/>
</dbReference>
<evidence type="ECO:0000313" key="2">
    <source>
        <dbReference type="EMBL" id="OUN89031.1"/>
    </source>
</evidence>
<dbReference type="Proteomes" id="UP000195781">
    <property type="component" value="Unassembled WGS sequence"/>
</dbReference>
<name>A0A1Y3XV83_9ACTN</name>
<evidence type="ECO:0000259" key="1">
    <source>
        <dbReference type="Pfam" id="PF00535"/>
    </source>
</evidence>
<dbReference type="OrthoDB" id="3183633at2"/>
<dbReference type="PANTHER" id="PTHR22916:SF3">
    <property type="entry name" value="UDP-GLCNAC:BETAGAL BETA-1,3-N-ACETYLGLUCOSAMINYLTRANSFERASE-LIKE PROTEIN 1"/>
    <property type="match status" value="1"/>
</dbReference>
<protein>
    <recommendedName>
        <fullName evidence="1">Glycosyltransferase 2-like domain-containing protein</fullName>
    </recommendedName>
</protein>
<reference evidence="3" key="1">
    <citation type="submission" date="2017-04" db="EMBL/GenBank/DDBJ databases">
        <title>Function of individual gut microbiota members based on whole genome sequencing of pure cultures obtained from chicken caecum.</title>
        <authorList>
            <person name="Medvecky M."/>
            <person name="Cejkova D."/>
            <person name="Polansky O."/>
            <person name="Karasova D."/>
            <person name="Kubasova T."/>
            <person name="Cizek A."/>
            <person name="Rychlik I."/>
        </authorList>
    </citation>
    <scope>NUCLEOTIDE SEQUENCE [LARGE SCALE GENOMIC DNA]</scope>
    <source>
        <strain evidence="3">An5</strain>
    </source>
</reference>
<sequence length="356" mass="40187">MVCEQLKVPFKADSMRQPLFSINIPMYNCEEFILEALKSIEQQTFRDWEIVLVDDGSTDGTLETCLRQKIIPSEKIKIIASCHAGQYATRRKLIENSLGAYIISLDADDMLIDSDSLEKIAAAISNHGCDVVLFNATRSLDEINKIVDYGILDADQDGIITSAEVLSVMSSSYELNNICFKAYRRTLWDSGENEREINNTEDRLQCAQILSKADTCALIDEPFYYYRPNPSSVTNKPIPFKFLQDLIYVEESLNSILSKISYDKEKRSAFLCQIVIGLLGLMRKAYPDRASRIVLYRNTIDELSKSDLFSNIAPSIVRGGAPIHVIAYRLLISNRLGLLDNLASAKEKIYGFSNNR</sequence>